<keyword evidence="3" id="KW-1185">Reference proteome</keyword>
<dbReference type="PANTHER" id="PTHR47064">
    <property type="entry name" value="PUTATIVE (AFU_ORTHOLOGUE AFUA_1G08990)-RELATED"/>
    <property type="match status" value="1"/>
</dbReference>
<feature type="domain" description="SMP-30/Gluconolactonase/LRE-like region" evidence="1">
    <location>
        <begin position="146"/>
        <end position="320"/>
    </location>
</feature>
<evidence type="ECO:0000259" key="1">
    <source>
        <dbReference type="Pfam" id="PF08450"/>
    </source>
</evidence>
<name>A0A2K3QJI5_9HYPO</name>
<dbReference type="OrthoDB" id="423498at2759"/>
<dbReference type="AlphaFoldDB" id="A0A2K3QJI5"/>
<dbReference type="InterPro" id="IPR052988">
    <property type="entry name" value="Oryzine_lactonohydrolase"/>
</dbReference>
<organism evidence="2 3">
    <name type="scientific">Tolypocladium capitatum</name>
    <dbReference type="NCBI Taxonomy" id="45235"/>
    <lineage>
        <taxon>Eukaryota</taxon>
        <taxon>Fungi</taxon>
        <taxon>Dikarya</taxon>
        <taxon>Ascomycota</taxon>
        <taxon>Pezizomycotina</taxon>
        <taxon>Sordariomycetes</taxon>
        <taxon>Hypocreomycetidae</taxon>
        <taxon>Hypocreales</taxon>
        <taxon>Ophiocordycipitaceae</taxon>
        <taxon>Tolypocladium</taxon>
    </lineage>
</organism>
<protein>
    <submittedName>
        <fullName evidence="2">Gluconolactonase</fullName>
    </submittedName>
</protein>
<dbReference type="Gene3D" id="2.120.10.30">
    <property type="entry name" value="TolB, C-terminal domain"/>
    <property type="match status" value="1"/>
</dbReference>
<evidence type="ECO:0000313" key="2">
    <source>
        <dbReference type="EMBL" id="PNY27708.1"/>
    </source>
</evidence>
<dbReference type="STRING" id="45235.A0A2K3QJI5"/>
<dbReference type="Pfam" id="PF08450">
    <property type="entry name" value="SGL"/>
    <property type="match status" value="1"/>
</dbReference>
<dbReference type="SUPFAM" id="SSF63829">
    <property type="entry name" value="Calcium-dependent phosphotriesterase"/>
    <property type="match status" value="1"/>
</dbReference>
<dbReference type="EMBL" id="NRSZ01000357">
    <property type="protein sequence ID" value="PNY27708.1"/>
    <property type="molecule type" value="Genomic_DNA"/>
</dbReference>
<dbReference type="InterPro" id="IPR013658">
    <property type="entry name" value="SGL"/>
</dbReference>
<sequence length="362" mass="40441">MSHIVNVDLLALARDATYFANLPATNITAPAISLLAYHDDFYDVLGRDAKARKVWDLPWSAFHEAGVYNKKDNSLYIASNYHTLEDTINVTVVSLDSDDYPFHSMKFPDLAMANGGTNYYPPGASRDQTPPLQVYCDEGDFENYAKLVVVDPNTNTSKPLLTNFLGRNFSSPNDIRQHPITGDIWFTDADYGYFQHFRPQPTQPKQVYRFEPDTGIVQVVADGFVESNGFEFSPDLKTAYVTDTGSQQFGKVPTAPSTIYAFDVVDHKRLVNRRIFAWADTGFPDGIHCDTEGNVWSSCGDGLHVWNPQGILLGKVFIGEMSNNFAFAPGKVFVFSNTRLWVVENVKAQGREVCQDFGVGCH</sequence>
<accession>A0A2K3QJI5</accession>
<proteinExistence type="predicted"/>
<evidence type="ECO:0000313" key="3">
    <source>
        <dbReference type="Proteomes" id="UP000236621"/>
    </source>
</evidence>
<dbReference type="Proteomes" id="UP000236621">
    <property type="component" value="Unassembled WGS sequence"/>
</dbReference>
<reference evidence="2 3" key="1">
    <citation type="submission" date="2017-08" db="EMBL/GenBank/DDBJ databases">
        <title>Harnessing the power of phylogenomics to disentangle the directionality and signatures of interkingdom host jumping in the parasitic fungal genus Tolypocladium.</title>
        <authorList>
            <person name="Quandt C.A."/>
            <person name="Patterson W."/>
            <person name="Spatafora J.W."/>
        </authorList>
    </citation>
    <scope>NUCLEOTIDE SEQUENCE [LARGE SCALE GENOMIC DNA]</scope>
    <source>
        <strain evidence="2 3">CBS 113982</strain>
    </source>
</reference>
<dbReference type="InterPro" id="IPR011042">
    <property type="entry name" value="6-blade_b-propeller_TolB-like"/>
</dbReference>
<dbReference type="PANTHER" id="PTHR47064:SF2">
    <property type="entry name" value="SMP-30_GLUCONOLACTONASE_LRE-LIKE REGION DOMAIN-CONTAINING PROTEIN-RELATED"/>
    <property type="match status" value="1"/>
</dbReference>
<gene>
    <name evidence="2" type="ORF">TCAP_02366</name>
</gene>
<comment type="caution">
    <text evidence="2">The sequence shown here is derived from an EMBL/GenBank/DDBJ whole genome shotgun (WGS) entry which is preliminary data.</text>
</comment>